<dbReference type="OrthoDB" id="1148707at2"/>
<protein>
    <recommendedName>
        <fullName evidence="3">Lipoprotein</fullName>
    </recommendedName>
</protein>
<dbReference type="EMBL" id="FRBY01000002">
    <property type="protein sequence ID" value="SHL84016.1"/>
    <property type="molecule type" value="Genomic_DNA"/>
</dbReference>
<proteinExistence type="predicted"/>
<dbReference type="AlphaFoldDB" id="A0A1M7DX44"/>
<dbReference type="PROSITE" id="PS51257">
    <property type="entry name" value="PROKAR_LIPOPROTEIN"/>
    <property type="match status" value="1"/>
</dbReference>
<dbReference type="Proteomes" id="UP000184121">
    <property type="component" value="Unassembled WGS sequence"/>
</dbReference>
<keyword evidence="2" id="KW-1185">Reference proteome</keyword>
<evidence type="ECO:0000313" key="2">
    <source>
        <dbReference type="Proteomes" id="UP000184121"/>
    </source>
</evidence>
<name>A0A1M7DX44_9FLAO</name>
<evidence type="ECO:0008006" key="3">
    <source>
        <dbReference type="Google" id="ProtNLM"/>
    </source>
</evidence>
<dbReference type="STRING" id="29534.SAMN05444366_1742"/>
<gene>
    <name evidence="1" type="ORF">SAMN05444366_1742</name>
</gene>
<evidence type="ECO:0000313" key="1">
    <source>
        <dbReference type="EMBL" id="SHL84016.1"/>
    </source>
</evidence>
<reference evidence="2" key="1">
    <citation type="submission" date="2016-11" db="EMBL/GenBank/DDBJ databases">
        <authorList>
            <person name="Varghese N."/>
            <person name="Submissions S."/>
        </authorList>
    </citation>
    <scope>NUCLEOTIDE SEQUENCE [LARGE SCALE GENOMIC DNA]</scope>
    <source>
        <strain evidence="2">DSM 1811</strain>
    </source>
</reference>
<accession>A0A1M7DX44</accession>
<dbReference type="RefSeq" id="WP_072971153.1">
    <property type="nucleotide sequence ID" value="NZ_FRBY01000002.1"/>
</dbReference>
<organism evidence="1 2">
    <name type="scientific">Flavobacterium saccharophilum</name>
    <dbReference type="NCBI Taxonomy" id="29534"/>
    <lineage>
        <taxon>Bacteria</taxon>
        <taxon>Pseudomonadati</taxon>
        <taxon>Bacteroidota</taxon>
        <taxon>Flavobacteriia</taxon>
        <taxon>Flavobacteriales</taxon>
        <taxon>Flavobacteriaceae</taxon>
        <taxon>Flavobacterium</taxon>
    </lineage>
</organism>
<sequence>MKYFSLILTFLLFSCEEKKDVLLPKANVSIVKDVQDHSPIYIFFKTEGKDTIAEVNRKNSIISTNWIFNIDKRLPLRLVIPEVLKLQEKKRGDSAHKNEKAENYYSYADSIGKNLAFLPFTKVYYKMESVSKNTSQLYFRKNGMIEYRGRKTYDFPKHNLEPFLDSLVINPKAEIIFSYDKKMLYEDYIQCKILVKTIIDKKIPFVFISEEEEYIY</sequence>